<keyword evidence="2" id="KW-1185">Reference proteome</keyword>
<name>A0A2T6AH57_9FLAO</name>
<organism evidence="1 2">
    <name type="scientific">Christiangramia gaetbulicola</name>
    <dbReference type="NCBI Taxonomy" id="703340"/>
    <lineage>
        <taxon>Bacteria</taxon>
        <taxon>Pseudomonadati</taxon>
        <taxon>Bacteroidota</taxon>
        <taxon>Flavobacteriia</taxon>
        <taxon>Flavobacteriales</taxon>
        <taxon>Flavobacteriaceae</taxon>
        <taxon>Christiangramia</taxon>
    </lineage>
</organism>
<sequence>MKKIITFILVAGWVLNSYSQEVIQLEETTLHYEPTGEIVFEDYSNGIVKVKENYQRQFQSNAIAFINENFDLKRFREESGNMSGDVYVTVSSSNGQLRAVYNDKDELVKTYQQFKNVPLPYDVRNQVYANYLGWTLTKDKYIASGMQSNIDDEKYIVHLEKGKERTKLKIIPARSTVTGVASVEKY</sequence>
<dbReference type="RefSeq" id="WP_108171606.1">
    <property type="nucleotide sequence ID" value="NZ_QBKQ01000002.1"/>
</dbReference>
<comment type="caution">
    <text evidence="1">The sequence shown here is derived from an EMBL/GenBank/DDBJ whole genome shotgun (WGS) entry which is preliminary data.</text>
</comment>
<accession>A0A2T6AH57</accession>
<reference evidence="1 2" key="1">
    <citation type="submission" date="2018-04" db="EMBL/GenBank/DDBJ databases">
        <title>Genomic Encyclopedia of Archaeal and Bacterial Type Strains, Phase II (KMG-II): from individual species to whole genera.</title>
        <authorList>
            <person name="Goeker M."/>
        </authorList>
    </citation>
    <scope>NUCLEOTIDE SEQUENCE [LARGE SCALE GENOMIC DNA]</scope>
    <source>
        <strain evidence="1 2">DSM 23082</strain>
    </source>
</reference>
<dbReference type="AlphaFoldDB" id="A0A2T6AH57"/>
<evidence type="ECO:0000313" key="2">
    <source>
        <dbReference type="Proteomes" id="UP000244174"/>
    </source>
</evidence>
<gene>
    <name evidence="1" type="ORF">C8P64_1686</name>
</gene>
<protein>
    <submittedName>
        <fullName evidence="1">Uncharacterized protein</fullName>
    </submittedName>
</protein>
<dbReference type="EMBL" id="QBKQ01000002">
    <property type="protein sequence ID" value="PTX43160.1"/>
    <property type="molecule type" value="Genomic_DNA"/>
</dbReference>
<dbReference type="Proteomes" id="UP000244174">
    <property type="component" value="Unassembled WGS sequence"/>
</dbReference>
<dbReference type="OrthoDB" id="1432234at2"/>
<evidence type="ECO:0000313" key="1">
    <source>
        <dbReference type="EMBL" id="PTX43160.1"/>
    </source>
</evidence>
<proteinExistence type="predicted"/>